<dbReference type="EMBL" id="AP028947">
    <property type="protein sequence ID" value="BET24874.1"/>
    <property type="molecule type" value="Genomic_DNA"/>
</dbReference>
<dbReference type="InterPro" id="IPR029063">
    <property type="entry name" value="SAM-dependent_MTases_sf"/>
</dbReference>
<reference evidence="2 3" key="1">
    <citation type="submission" date="2023-10" db="EMBL/GenBank/DDBJ databases">
        <title>Complete Genome Sequence of Limnobacter thiooxidans CS-K2T, Isolated from freshwater lake sediments in Bavaria, Germany.</title>
        <authorList>
            <person name="Naruki M."/>
            <person name="Watanabe A."/>
            <person name="Warashina T."/>
            <person name="Morita T."/>
            <person name="Arakawa K."/>
        </authorList>
    </citation>
    <scope>NUCLEOTIDE SEQUENCE [LARGE SCALE GENOMIC DNA]</scope>
    <source>
        <strain evidence="2 3">CS-K2</strain>
    </source>
</reference>
<name>A0AA86IXG1_9BURK</name>
<keyword evidence="2" id="KW-0489">Methyltransferase</keyword>
<dbReference type="GO" id="GO:0008168">
    <property type="term" value="F:methyltransferase activity"/>
    <property type="evidence" value="ECO:0007669"/>
    <property type="project" value="UniProtKB-KW"/>
</dbReference>
<dbReference type="InterPro" id="IPR025714">
    <property type="entry name" value="Methyltranfer_dom"/>
</dbReference>
<evidence type="ECO:0000313" key="3">
    <source>
        <dbReference type="Proteomes" id="UP001329151"/>
    </source>
</evidence>
<dbReference type="GO" id="GO:0005737">
    <property type="term" value="C:cytoplasm"/>
    <property type="evidence" value="ECO:0007669"/>
    <property type="project" value="TreeGrafter"/>
</dbReference>
<evidence type="ECO:0000313" key="2">
    <source>
        <dbReference type="EMBL" id="BET24874.1"/>
    </source>
</evidence>
<keyword evidence="3" id="KW-1185">Reference proteome</keyword>
<dbReference type="Pfam" id="PF13679">
    <property type="entry name" value="Methyltransf_32"/>
    <property type="match status" value="1"/>
</dbReference>
<protein>
    <submittedName>
        <fullName evidence="2">SAM-dependent methyltransferase</fullName>
    </submittedName>
</protein>
<dbReference type="Proteomes" id="UP001329151">
    <property type="component" value="Chromosome"/>
</dbReference>
<dbReference type="AlphaFoldDB" id="A0AA86IXG1"/>
<dbReference type="KEGG" id="lto:RGQ30_03750"/>
<feature type="domain" description="Methyltransferase" evidence="1">
    <location>
        <begin position="98"/>
        <end position="241"/>
    </location>
</feature>
<proteinExistence type="predicted"/>
<dbReference type="SUPFAM" id="SSF53335">
    <property type="entry name" value="S-adenosyl-L-methionine-dependent methyltransferases"/>
    <property type="match status" value="1"/>
</dbReference>
<dbReference type="PANTHER" id="PTHR13369">
    <property type="match status" value="1"/>
</dbReference>
<sequence length="345" mass="38589">MEFAPNGLYPKMSQLNRAEWASPYDKSTESHRGGLNQAGELRERFTLWALNSLQQTSMPKTKKNPLDSLDLKPGQSIDLLKALHIVTREGGINQDSRRKLKQVYHLTHFIEPLIDEVRKTNDGNVYLVDHGAGKSYLGFILYDLYIKQNPEGAVVAGVETRQDLVDKSAQLAEKLGFSAGMKFINLPVAQATEHADLPDEVDIVTALHACNTATDDAISFGLKKNAKFMVVVPCCQAEVASHLRQNKSSQLGKTSLVEMWRHPLHTREFGSQLTNVLRCLQLEAQGYQVTVTELVGWEHSMKNELIVARKHQKSNPKAAQRLRSMLTELGLDGEEGLLQRFHVPA</sequence>
<dbReference type="PANTHER" id="PTHR13369:SF3">
    <property type="entry name" value="METHYLTRANSFERASE DOMAIN-CONTAINING PROTEIN"/>
    <property type="match status" value="1"/>
</dbReference>
<organism evidence="2 3">
    <name type="scientific">Limnobacter thiooxidans</name>
    <dbReference type="NCBI Taxonomy" id="131080"/>
    <lineage>
        <taxon>Bacteria</taxon>
        <taxon>Pseudomonadati</taxon>
        <taxon>Pseudomonadota</taxon>
        <taxon>Betaproteobacteria</taxon>
        <taxon>Burkholderiales</taxon>
        <taxon>Burkholderiaceae</taxon>
        <taxon>Limnobacter</taxon>
    </lineage>
</organism>
<gene>
    <name evidence="2" type="ORF">RGQ30_03750</name>
</gene>
<dbReference type="GO" id="GO:0032259">
    <property type="term" value="P:methylation"/>
    <property type="evidence" value="ECO:0007669"/>
    <property type="project" value="UniProtKB-KW"/>
</dbReference>
<accession>A0AA86IXG1</accession>
<keyword evidence="2" id="KW-0808">Transferase</keyword>
<evidence type="ECO:0000259" key="1">
    <source>
        <dbReference type="Pfam" id="PF13679"/>
    </source>
</evidence>